<reference evidence="1" key="1">
    <citation type="journal article" date="2019" name="BMC Genomics">
        <title>A new reference genome for Sorghum bicolor reveals high levels of sequence similarity between sweet and grain genotypes: implications for the genetics of sugar metabolism.</title>
        <authorList>
            <person name="Cooper E.A."/>
            <person name="Brenton Z.W."/>
            <person name="Flinn B.S."/>
            <person name="Jenkins J."/>
            <person name="Shu S."/>
            <person name="Flowers D."/>
            <person name="Luo F."/>
            <person name="Wang Y."/>
            <person name="Xia P."/>
            <person name="Barry K."/>
            <person name="Daum C."/>
            <person name="Lipzen A."/>
            <person name="Yoshinaga Y."/>
            <person name="Schmutz J."/>
            <person name="Saski C."/>
            <person name="Vermerris W."/>
            <person name="Kresovich S."/>
        </authorList>
    </citation>
    <scope>NUCLEOTIDE SEQUENCE</scope>
</reference>
<evidence type="ECO:0000313" key="1">
    <source>
        <dbReference type="EMBL" id="KAG0552938.1"/>
    </source>
</evidence>
<accession>A0A921S6E2</accession>
<protein>
    <submittedName>
        <fullName evidence="1">Uncharacterized protein</fullName>
    </submittedName>
</protein>
<dbReference type="EMBL" id="CM027680">
    <property type="protein sequence ID" value="KAG0552938.1"/>
    <property type="molecule type" value="Genomic_DNA"/>
</dbReference>
<comment type="caution">
    <text evidence="1">The sequence shown here is derived from an EMBL/GenBank/DDBJ whole genome shotgun (WGS) entry which is preliminary data.</text>
</comment>
<dbReference type="Proteomes" id="UP000807115">
    <property type="component" value="Chromosome 1"/>
</dbReference>
<reference evidence="1" key="2">
    <citation type="submission" date="2020-10" db="EMBL/GenBank/DDBJ databases">
        <authorList>
            <person name="Cooper E.A."/>
            <person name="Brenton Z.W."/>
            <person name="Flinn B.S."/>
            <person name="Jenkins J."/>
            <person name="Shu S."/>
            <person name="Flowers D."/>
            <person name="Luo F."/>
            <person name="Wang Y."/>
            <person name="Xia P."/>
            <person name="Barry K."/>
            <person name="Daum C."/>
            <person name="Lipzen A."/>
            <person name="Yoshinaga Y."/>
            <person name="Schmutz J."/>
            <person name="Saski C."/>
            <person name="Vermerris W."/>
            <person name="Kresovich S."/>
        </authorList>
    </citation>
    <scope>NUCLEOTIDE SEQUENCE</scope>
</reference>
<organism evidence="1 2">
    <name type="scientific">Sorghum bicolor</name>
    <name type="common">Sorghum</name>
    <name type="synonym">Sorghum vulgare</name>
    <dbReference type="NCBI Taxonomy" id="4558"/>
    <lineage>
        <taxon>Eukaryota</taxon>
        <taxon>Viridiplantae</taxon>
        <taxon>Streptophyta</taxon>
        <taxon>Embryophyta</taxon>
        <taxon>Tracheophyta</taxon>
        <taxon>Spermatophyta</taxon>
        <taxon>Magnoliopsida</taxon>
        <taxon>Liliopsida</taxon>
        <taxon>Poales</taxon>
        <taxon>Poaceae</taxon>
        <taxon>PACMAD clade</taxon>
        <taxon>Panicoideae</taxon>
        <taxon>Andropogonodae</taxon>
        <taxon>Andropogoneae</taxon>
        <taxon>Sorghinae</taxon>
        <taxon>Sorghum</taxon>
    </lineage>
</organism>
<dbReference type="AlphaFoldDB" id="A0A921S6E2"/>
<evidence type="ECO:0000313" key="2">
    <source>
        <dbReference type="Proteomes" id="UP000807115"/>
    </source>
</evidence>
<dbReference type="PANTHER" id="PTHR35166">
    <property type="entry name" value="OS05G0193700 PROTEIN-RELATED"/>
    <property type="match status" value="1"/>
</dbReference>
<sequence>MSGKEDPMVNFLAVGLEKVKVEVEAADKASVNAAVESATANVSEELSEEFVEMPEDYLNWLLAQTRETDPVPTLDDYSTRDPVKLKRLQEEIEWLQAVEDEFFQYQEWARNMLEKNGRVMVPKDEVSPEQFQESINEHWYGLLKEYDNNAGDSKTEVEVAVPSD</sequence>
<gene>
    <name evidence="1" type="ORF">BDA96_01G551500</name>
</gene>
<name>A0A921S6E2_SORBI</name>
<dbReference type="PANTHER" id="PTHR35166:SF20">
    <property type="entry name" value="EXPRESSED PROTEIN"/>
    <property type="match status" value="1"/>
</dbReference>
<proteinExistence type="predicted"/>